<dbReference type="PANTHER" id="PTHR35580:SF1">
    <property type="entry name" value="PHYTASE-LIKE DOMAIN-CONTAINING PROTEIN"/>
    <property type="match status" value="1"/>
</dbReference>
<gene>
    <name evidence="1" type="ORF">MNBD_ALPHA02-939</name>
</gene>
<sequence length="935" mass="97622">MADFGSLNNSFQLISFDANLLGSYFNAQSVTRTVAAIQTSSRRIERGPAVITPWDLADNRDAQTLAGKFNAVRGKSNFIDLNVKNVTQTRNKDERALFALYQALNDLKTIADYSADKNTPTALLANLNNQFRDGLGQVQDYIRGAEMDKLSLIFGEKLPRVESEVNLGKNKADIIGATLPVNSKTQIIPGLTGTEVFTINLDKITANDNITVDLSQMTTPLTLGGLVTFINQQINAVTVTDANGNPVKKYKSSVAAEEVSTGKFALKFNVIGGEKVTLTAQVSEPALYITGTQKDAGLNKVETGTLTKIRDLGTSLPLTEFSRQVAGTDQANFIPPPLDKNGNPVAVPDTVFDTTPAATAADSQGNVYVVGSSKGDFGSQINAAGVQDVFLSKYDAGGNLLFSRLLGASGTAKAFDIAIDSSDNVIIAGQVDNELTATDTFSGFDSFVTKYDKVGLELWTYQQDTIAEDQANSLAIDAAGDVYVTGSITGRLNATTTAGGGSDVFVTKLSGLTGTLTSATQIGGTGTEFGQAVAIAGDGNILVASKENGRAILRKLDVTNLSSQLATYDLGNLNEGTISDIAVDSTTGDIFVAGTSFNGALSGGTVTNAYSGGGDGFVTKLTDGGTSLSASFTYFLGSGADDKIEGLSVQNGAIYVAGKTRGTLPGAVKSGITDGFAAKINATTGTADFIRQFSGSGNNGSTSLAFSASGSSILTKLGLPTGLVDNKQTRNIETQTSARAGDYFFISVNGGAARKVSINAGDDFKTLARRISRVSFRFVKASEAAGLTGKKLKIESFNGSTVDIIAGKGARDALVKLGLQPSKILPASKLSTIGDASLGTDPNNLGGVFGLDLKSGYALRTKTEAAFVSAQLDTALTTIKRAFRSLTFDPVKADLLKQANLSKGTVPPYLTKQLANYQDGLQRLSFLGNGGGFSI</sequence>
<dbReference type="EMBL" id="UOED01000029">
    <property type="protein sequence ID" value="VAV87688.1"/>
    <property type="molecule type" value="Genomic_DNA"/>
</dbReference>
<dbReference type="AlphaFoldDB" id="A0A3B0RHN4"/>
<dbReference type="InterPro" id="IPR011042">
    <property type="entry name" value="6-blade_b-propeller_TolB-like"/>
</dbReference>
<dbReference type="PANTHER" id="PTHR35580">
    <property type="entry name" value="CELL SURFACE GLYCOPROTEIN (S-LAYER PROTEIN)-LIKE PROTEIN"/>
    <property type="match status" value="1"/>
</dbReference>
<reference evidence="1" key="1">
    <citation type="submission" date="2018-06" db="EMBL/GenBank/DDBJ databases">
        <authorList>
            <person name="Zhirakovskaya E."/>
        </authorList>
    </citation>
    <scope>NUCLEOTIDE SEQUENCE</scope>
</reference>
<organism evidence="1">
    <name type="scientific">hydrothermal vent metagenome</name>
    <dbReference type="NCBI Taxonomy" id="652676"/>
    <lineage>
        <taxon>unclassified sequences</taxon>
        <taxon>metagenomes</taxon>
        <taxon>ecological metagenomes</taxon>
    </lineage>
</organism>
<dbReference type="SUPFAM" id="SSF101898">
    <property type="entry name" value="NHL repeat"/>
    <property type="match status" value="1"/>
</dbReference>
<dbReference type="Gene3D" id="2.120.10.30">
    <property type="entry name" value="TolB, C-terminal domain"/>
    <property type="match status" value="1"/>
</dbReference>
<accession>A0A3B0RHN4</accession>
<protein>
    <submittedName>
        <fullName evidence="1">Uncharacterized protein</fullName>
    </submittedName>
</protein>
<evidence type="ECO:0000313" key="1">
    <source>
        <dbReference type="EMBL" id="VAV87688.1"/>
    </source>
</evidence>
<proteinExistence type="predicted"/>
<dbReference type="InterPro" id="IPR052918">
    <property type="entry name" value="Motility_Chemotaxis_Reg"/>
</dbReference>
<name>A0A3B0RHN4_9ZZZZ</name>